<dbReference type="PANTHER" id="PTHR43289:SF34">
    <property type="entry name" value="SERINE_THREONINE-PROTEIN KINASE YBDM-RELATED"/>
    <property type="match status" value="1"/>
</dbReference>
<evidence type="ECO:0000313" key="8">
    <source>
        <dbReference type="Proteomes" id="UP000324233"/>
    </source>
</evidence>
<evidence type="ECO:0000259" key="6">
    <source>
        <dbReference type="PROSITE" id="PS50011"/>
    </source>
</evidence>
<dbReference type="AlphaFoldDB" id="A0A5B9W0R3"/>
<evidence type="ECO:0000256" key="2">
    <source>
        <dbReference type="ARBA" id="ARBA00022741"/>
    </source>
</evidence>
<dbReference type="SMART" id="SM00220">
    <property type="entry name" value="S_TKc"/>
    <property type="match status" value="1"/>
</dbReference>
<keyword evidence="3 7" id="KW-0418">Kinase</keyword>
<evidence type="ECO:0000256" key="5">
    <source>
        <dbReference type="PROSITE-ProRule" id="PRU10141"/>
    </source>
</evidence>
<proteinExistence type="predicted"/>
<organism evidence="7 8">
    <name type="scientific">Aquisphaera giovannonii</name>
    <dbReference type="NCBI Taxonomy" id="406548"/>
    <lineage>
        <taxon>Bacteria</taxon>
        <taxon>Pseudomonadati</taxon>
        <taxon>Planctomycetota</taxon>
        <taxon>Planctomycetia</taxon>
        <taxon>Isosphaerales</taxon>
        <taxon>Isosphaeraceae</taxon>
        <taxon>Aquisphaera</taxon>
    </lineage>
</organism>
<dbReference type="Pfam" id="PF00069">
    <property type="entry name" value="Pkinase"/>
    <property type="match status" value="1"/>
</dbReference>
<dbReference type="PROSITE" id="PS00107">
    <property type="entry name" value="PROTEIN_KINASE_ATP"/>
    <property type="match status" value="1"/>
</dbReference>
<evidence type="ECO:0000313" key="7">
    <source>
        <dbReference type="EMBL" id="QEH34133.1"/>
    </source>
</evidence>
<dbReference type="InterPro" id="IPR000719">
    <property type="entry name" value="Prot_kinase_dom"/>
</dbReference>
<dbReference type="Proteomes" id="UP000324233">
    <property type="component" value="Chromosome"/>
</dbReference>
<dbReference type="RefSeq" id="WP_148594099.1">
    <property type="nucleotide sequence ID" value="NZ_CP042997.1"/>
</dbReference>
<dbReference type="InterPro" id="IPR017441">
    <property type="entry name" value="Protein_kinase_ATP_BS"/>
</dbReference>
<dbReference type="OrthoDB" id="6111975at2"/>
<evidence type="ECO:0000256" key="1">
    <source>
        <dbReference type="ARBA" id="ARBA00022679"/>
    </source>
</evidence>
<dbReference type="InterPro" id="IPR011009">
    <property type="entry name" value="Kinase-like_dom_sf"/>
</dbReference>
<dbReference type="GO" id="GO:0004674">
    <property type="term" value="F:protein serine/threonine kinase activity"/>
    <property type="evidence" value="ECO:0007669"/>
    <property type="project" value="UniProtKB-EC"/>
</dbReference>
<dbReference type="EC" id="2.7.11.1" evidence="7"/>
<evidence type="ECO:0000256" key="4">
    <source>
        <dbReference type="ARBA" id="ARBA00022840"/>
    </source>
</evidence>
<keyword evidence="2 5" id="KW-0547">Nucleotide-binding</keyword>
<name>A0A5B9W0R3_9BACT</name>
<keyword evidence="1 7" id="KW-0808">Transferase</keyword>
<dbReference type="EMBL" id="CP042997">
    <property type="protein sequence ID" value="QEH34133.1"/>
    <property type="molecule type" value="Genomic_DNA"/>
</dbReference>
<keyword evidence="4 5" id="KW-0067">ATP-binding</keyword>
<reference evidence="7 8" key="1">
    <citation type="submission" date="2019-08" db="EMBL/GenBank/DDBJ databases">
        <title>Deep-cultivation of Planctomycetes and their phenomic and genomic characterization uncovers novel biology.</title>
        <authorList>
            <person name="Wiegand S."/>
            <person name="Jogler M."/>
            <person name="Boedeker C."/>
            <person name="Pinto D."/>
            <person name="Vollmers J."/>
            <person name="Rivas-Marin E."/>
            <person name="Kohn T."/>
            <person name="Peeters S.H."/>
            <person name="Heuer A."/>
            <person name="Rast P."/>
            <person name="Oberbeckmann S."/>
            <person name="Bunk B."/>
            <person name="Jeske O."/>
            <person name="Meyerdierks A."/>
            <person name="Storesund J.E."/>
            <person name="Kallscheuer N."/>
            <person name="Luecker S."/>
            <person name="Lage O.M."/>
            <person name="Pohl T."/>
            <person name="Merkel B.J."/>
            <person name="Hornburger P."/>
            <person name="Mueller R.-W."/>
            <person name="Bruemmer F."/>
            <person name="Labrenz M."/>
            <person name="Spormann A.M."/>
            <person name="Op den Camp H."/>
            <person name="Overmann J."/>
            <person name="Amann R."/>
            <person name="Jetten M.S.M."/>
            <person name="Mascher T."/>
            <person name="Medema M.H."/>
            <person name="Devos D.P."/>
            <person name="Kaster A.-K."/>
            <person name="Ovreas L."/>
            <person name="Rohde M."/>
            <person name="Galperin M.Y."/>
            <person name="Jogler C."/>
        </authorList>
    </citation>
    <scope>NUCLEOTIDE SEQUENCE [LARGE SCALE GENOMIC DNA]</scope>
    <source>
        <strain evidence="7 8">OJF2</strain>
    </source>
</reference>
<dbReference type="SUPFAM" id="SSF56112">
    <property type="entry name" value="Protein kinase-like (PK-like)"/>
    <property type="match status" value="1"/>
</dbReference>
<keyword evidence="8" id="KW-1185">Reference proteome</keyword>
<feature type="binding site" evidence="5">
    <location>
        <position position="192"/>
    </location>
    <ligand>
        <name>ATP</name>
        <dbReference type="ChEBI" id="CHEBI:30616"/>
    </ligand>
</feature>
<dbReference type="KEGG" id="agv:OJF2_26680"/>
<dbReference type="CDD" id="cd14014">
    <property type="entry name" value="STKc_PknB_like"/>
    <property type="match status" value="1"/>
</dbReference>
<dbReference type="PROSITE" id="PS50011">
    <property type="entry name" value="PROTEIN_KINASE_DOM"/>
    <property type="match status" value="1"/>
</dbReference>
<feature type="domain" description="Protein kinase" evidence="6">
    <location>
        <begin position="162"/>
        <end position="477"/>
    </location>
</feature>
<gene>
    <name evidence="7" type="primary">stkP_4</name>
    <name evidence="7" type="ORF">OJF2_26680</name>
</gene>
<dbReference type="PANTHER" id="PTHR43289">
    <property type="entry name" value="MITOGEN-ACTIVATED PROTEIN KINASE KINASE KINASE 20-RELATED"/>
    <property type="match status" value="1"/>
</dbReference>
<dbReference type="Gene3D" id="1.10.510.10">
    <property type="entry name" value="Transferase(Phosphotransferase) domain 1"/>
    <property type="match status" value="2"/>
</dbReference>
<evidence type="ECO:0000256" key="3">
    <source>
        <dbReference type="ARBA" id="ARBA00022777"/>
    </source>
</evidence>
<protein>
    <submittedName>
        <fullName evidence="7">Serine/threonine-protein kinase StkP</fullName>
        <ecNumber evidence="7">2.7.11.1</ecNumber>
    </submittedName>
</protein>
<sequence length="860" mass="96215">MSSLLHPPGDGGDLGSIVSDVRRLEEQWQVRGDVPLEEFWRDCRRGPMSRYGDPLAHLGALIKADMRCRFERGRPAEVAQYLDRFPGLDAADSRVISLIYEEYCLREESGETPDVEGFCRRYPRWSESFVSQLRYHRLFSEAGVLENKEPNYPRPGDLFEEFRLDALIGKGGSSRVYLAQDLSLGGKRVVLKVSLDNGQEPKTQGVLDHPHIVPVNSVAYQTAEGLRGLSMPYRPGLPLDDILRKLRPGDRPARAAAVWEALLDGLHPALPTLDEGERASLRRDGPSGEGWRGFPRSGTFAEAAAWLAMVLARALHYAHEMHTFHRDVKPGNILLTVHHGPQLLDFNLAASPYVADRSEYAMLGGTLPYMAPEQIRAFLDPQSWDLVGAQSDIYSLGLVLREMLTGQAPALPNEKVPLPRAMQELLDARHTLDIDVRSLNPRVPYALQAIVSRCLQFEPGDRYPDAQALADDLDAFLHRRPLRVAVNPSRLERLRNWAIRNRGKIAINAAYLTILGGLGVAAAGAALKPDPATLPEFKQAVRDIQEGRADAAAGPLRSLVREYPRSPLPRAYLGLAQALSTRIAENDAQLSLREFFGLPGAEELLLDWMRRDPTLAARLVDFVQEQLEQLNRFKVRRYAGKSPQERAALADEDRPVERRYYEVMLRVARLALKVDPNSESLPIQMAIAEEALGEYEPAYGRLDRLIEALKPRVDRSRRDQMLHLISQRARVAMRWSGVLLQRGDGDSVAQSIKLLQDNLDGMESCQGEIFEAISTDEAPGTRVVIVYNFYWIMTECWLALTDAQRSAGLAVEAAKSSQRTKASFDRLAAFVDARALNVKPDVEALGDRVRKARADARRPR</sequence>
<accession>A0A5B9W0R3</accession>
<dbReference type="GO" id="GO:0005524">
    <property type="term" value="F:ATP binding"/>
    <property type="evidence" value="ECO:0007669"/>
    <property type="project" value="UniProtKB-UniRule"/>
</dbReference>